<proteinExistence type="predicted"/>
<keyword evidence="1" id="KW-0472">Membrane</keyword>
<reference evidence="3" key="1">
    <citation type="submission" date="2025-08" db="UniProtKB">
        <authorList>
            <consortium name="RefSeq"/>
        </authorList>
    </citation>
    <scope>IDENTIFICATION</scope>
    <source>
        <strain evidence="3">15112-1751.03</strain>
        <tissue evidence="3">Whole Adult</tissue>
    </source>
</reference>
<gene>
    <name evidence="3" type="primary">LOC127565562</name>
</gene>
<keyword evidence="1" id="KW-0812">Transmembrane</keyword>
<dbReference type="GeneID" id="127565562"/>
<feature type="transmembrane region" description="Helical" evidence="1">
    <location>
        <begin position="7"/>
        <end position="27"/>
    </location>
</feature>
<evidence type="ECO:0000313" key="2">
    <source>
        <dbReference type="Proteomes" id="UP000515160"/>
    </source>
</evidence>
<dbReference type="OrthoDB" id="7832424at2759"/>
<evidence type="ECO:0000313" key="3">
    <source>
        <dbReference type="RefSeq" id="XP_051860629.1"/>
    </source>
</evidence>
<keyword evidence="2" id="KW-1185">Reference proteome</keyword>
<name>A0A9C6SX68_DROAB</name>
<evidence type="ECO:0000256" key="1">
    <source>
        <dbReference type="SAM" id="Phobius"/>
    </source>
</evidence>
<dbReference type="Proteomes" id="UP000515160">
    <property type="component" value="Chromosome 3"/>
</dbReference>
<dbReference type="AlphaFoldDB" id="A0A9C6SX68"/>
<sequence>MSEYKRAFNFVVRAIAAVSLLIVMAAFHQQDDDAGSHYIHPRRVMQ</sequence>
<organism evidence="2 3">
    <name type="scientific">Drosophila albomicans</name>
    <name type="common">Fruit fly</name>
    <dbReference type="NCBI Taxonomy" id="7291"/>
    <lineage>
        <taxon>Eukaryota</taxon>
        <taxon>Metazoa</taxon>
        <taxon>Ecdysozoa</taxon>
        <taxon>Arthropoda</taxon>
        <taxon>Hexapoda</taxon>
        <taxon>Insecta</taxon>
        <taxon>Pterygota</taxon>
        <taxon>Neoptera</taxon>
        <taxon>Endopterygota</taxon>
        <taxon>Diptera</taxon>
        <taxon>Brachycera</taxon>
        <taxon>Muscomorpha</taxon>
        <taxon>Ephydroidea</taxon>
        <taxon>Drosophilidae</taxon>
        <taxon>Drosophila</taxon>
    </lineage>
</organism>
<protein>
    <submittedName>
        <fullName evidence="3">Uncharacterized protein LOC127565562</fullName>
    </submittedName>
</protein>
<accession>A0A9C6SX68</accession>
<keyword evidence="1" id="KW-1133">Transmembrane helix</keyword>
<dbReference type="RefSeq" id="XP_051860629.1">
    <property type="nucleotide sequence ID" value="XM_052004669.1"/>
</dbReference>